<evidence type="ECO:0000259" key="12">
    <source>
        <dbReference type="Pfam" id="PF00361"/>
    </source>
</evidence>
<evidence type="ECO:0000313" key="17">
    <source>
        <dbReference type="EMBL" id="MBL4926772.1"/>
    </source>
</evidence>
<evidence type="ECO:0000256" key="3">
    <source>
        <dbReference type="ARBA" id="ARBA00022448"/>
    </source>
</evidence>
<gene>
    <name evidence="17" type="ORF">JI744_01515</name>
</gene>
<dbReference type="PANTHER" id="PTHR43373:SF1">
    <property type="entry name" value="NA(+)_H(+) ANTIPORTER SUBUNIT A"/>
    <property type="match status" value="1"/>
</dbReference>
<feature type="transmembrane region" description="Helical" evidence="11">
    <location>
        <begin position="618"/>
        <end position="637"/>
    </location>
</feature>
<evidence type="ECO:0000256" key="7">
    <source>
        <dbReference type="ARBA" id="ARBA00022989"/>
    </source>
</evidence>
<evidence type="ECO:0000256" key="9">
    <source>
        <dbReference type="ARBA" id="ARBA00023136"/>
    </source>
</evidence>
<feature type="transmembrane region" description="Helical" evidence="11">
    <location>
        <begin position="782"/>
        <end position="805"/>
    </location>
</feature>
<evidence type="ECO:0000256" key="2">
    <source>
        <dbReference type="ARBA" id="ARBA00004651"/>
    </source>
</evidence>
<dbReference type="Proteomes" id="UP000619033">
    <property type="component" value="Unassembled WGS sequence"/>
</dbReference>
<proteinExistence type="predicted"/>
<dbReference type="GO" id="GO:0006811">
    <property type="term" value="P:monoatomic ion transport"/>
    <property type="evidence" value="ECO:0007669"/>
    <property type="project" value="UniProtKB-KW"/>
</dbReference>
<dbReference type="GO" id="GO:0015297">
    <property type="term" value="F:antiporter activity"/>
    <property type="evidence" value="ECO:0007669"/>
    <property type="project" value="UniProtKB-KW"/>
</dbReference>
<dbReference type="Pfam" id="PF00662">
    <property type="entry name" value="Proton_antipo_N"/>
    <property type="match status" value="1"/>
</dbReference>
<keyword evidence="4" id="KW-0050">Antiport</keyword>
<dbReference type="Pfam" id="PF20501">
    <property type="entry name" value="MbhE"/>
    <property type="match status" value="1"/>
</dbReference>
<feature type="domain" description="MrpA C-terminal/MbhE" evidence="16">
    <location>
        <begin position="674"/>
        <end position="754"/>
    </location>
</feature>
<feature type="transmembrane region" description="Helical" evidence="11">
    <location>
        <begin position="405"/>
        <end position="425"/>
    </location>
</feature>
<feature type="domain" description="NADH-Ubiquinone oxidoreductase (complex I) chain 5 N-terminal" evidence="13">
    <location>
        <begin position="68"/>
        <end position="110"/>
    </location>
</feature>
<comment type="caution">
    <text evidence="17">The sequence shown here is derived from an EMBL/GenBank/DDBJ whole genome shotgun (WGS) entry which is preliminary data.</text>
</comment>
<feature type="transmembrane region" description="Helical" evidence="11">
    <location>
        <begin position="77"/>
        <end position="100"/>
    </location>
</feature>
<dbReference type="InterPro" id="IPR001516">
    <property type="entry name" value="Proton_antipo_N"/>
</dbReference>
<dbReference type="AlphaFoldDB" id="A0A8J7MMA3"/>
<evidence type="ECO:0000259" key="15">
    <source>
        <dbReference type="Pfam" id="PF13244"/>
    </source>
</evidence>
<evidence type="ECO:0000259" key="14">
    <source>
        <dbReference type="Pfam" id="PF04039"/>
    </source>
</evidence>
<feature type="domain" description="MrpA C-terminal/MbhD" evidence="15">
    <location>
        <begin position="599"/>
        <end position="663"/>
    </location>
</feature>
<feature type="transmembrane region" description="Helical" evidence="11">
    <location>
        <begin position="497"/>
        <end position="516"/>
    </location>
</feature>
<dbReference type="RefSeq" id="WP_202657589.1">
    <property type="nucleotide sequence ID" value="NZ_JAESVP010000001.1"/>
</dbReference>
<keyword evidence="8" id="KW-0406">Ion transport</keyword>
<evidence type="ECO:0000313" key="18">
    <source>
        <dbReference type="Proteomes" id="UP000619033"/>
    </source>
</evidence>
<feature type="transmembrane region" description="Helical" evidence="11">
    <location>
        <begin position="555"/>
        <end position="574"/>
    </location>
</feature>
<dbReference type="Pfam" id="PF04039">
    <property type="entry name" value="MnhB"/>
    <property type="match status" value="1"/>
</dbReference>
<feature type="transmembrane region" description="Helical" evidence="11">
    <location>
        <begin position="162"/>
        <end position="185"/>
    </location>
</feature>
<dbReference type="NCBIfam" id="NF009288">
    <property type="entry name" value="PRK12648.1"/>
    <property type="match status" value="1"/>
</dbReference>
<feature type="transmembrane region" description="Helical" evidence="11">
    <location>
        <begin position="205"/>
        <end position="230"/>
    </location>
</feature>
<dbReference type="InterPro" id="IPR050616">
    <property type="entry name" value="CPA3_Na-H_Antiporter_A"/>
</dbReference>
<feature type="transmembrane region" description="Helical" evidence="11">
    <location>
        <begin position="298"/>
        <end position="316"/>
    </location>
</feature>
<feature type="transmembrane region" description="Helical" evidence="11">
    <location>
        <begin position="367"/>
        <end position="385"/>
    </location>
</feature>
<feature type="transmembrane region" description="Helical" evidence="11">
    <location>
        <begin position="843"/>
        <end position="866"/>
    </location>
</feature>
<evidence type="ECO:0000256" key="4">
    <source>
        <dbReference type="ARBA" id="ARBA00022449"/>
    </source>
</evidence>
<organism evidence="17 18">
    <name type="scientific">Fuscibacter oryzae</name>
    <dbReference type="NCBI Taxonomy" id="2803939"/>
    <lineage>
        <taxon>Bacteria</taxon>
        <taxon>Pseudomonadati</taxon>
        <taxon>Pseudomonadota</taxon>
        <taxon>Alphaproteobacteria</taxon>
        <taxon>Rhodobacterales</taxon>
        <taxon>Paracoccaceae</taxon>
        <taxon>Fuscibacter</taxon>
    </lineage>
</organism>
<feature type="transmembrane region" description="Helical" evidence="11">
    <location>
        <begin position="242"/>
        <end position="264"/>
    </location>
</feature>
<keyword evidence="7 11" id="KW-1133">Transmembrane helix</keyword>
<feature type="transmembrane region" description="Helical" evidence="11">
    <location>
        <begin position="322"/>
        <end position="346"/>
    </location>
</feature>
<feature type="transmembrane region" description="Helical" evidence="11">
    <location>
        <begin position="740"/>
        <end position="761"/>
    </location>
</feature>
<protein>
    <submittedName>
        <fullName evidence="17">Monovalent cation/H+ antiporter subunit A</fullName>
    </submittedName>
</protein>
<feature type="transmembrane region" description="Helical" evidence="11">
    <location>
        <begin position="649"/>
        <end position="668"/>
    </location>
</feature>
<feature type="domain" description="NADH:quinone oxidoreductase/Mrp antiporter transmembrane" evidence="12">
    <location>
        <begin position="126"/>
        <end position="415"/>
    </location>
</feature>
<feature type="transmembrane region" description="Helical" evidence="11">
    <location>
        <begin position="120"/>
        <end position="150"/>
    </location>
</feature>
<sequence>MPLFLIAALPFLGALMPGLTIRAGRSAYAVASAVFTALALFGVLQHAPAVMAGQVVTWRMDWLPQAGLALSLRLDGLGLLFAGLILGIGLLIQLYARFYLSPADPVGRFFAFLMLFQGAMLGIVLSGNILMMAVFWEMTSLSSFLLIGYWRHLPGGRQGARMALAVTGAGGLAMLAGLILLGQVTGSYELSDILAKGDLVRQSPLYRPILALILLGAFTKSAQFPFHFWLPQAMAAPTPVSAYLHSATMVKAGLFLMARLWPVLAGTPEWSVLVAGAGLVTMLLGAGVALFRTDLKAILAYSTVSHLGLITFLLGLGTEEAASAAMVHILVHASFKAALFMLAGIVDHAAHTRDIRQLGGLRRLMPVTFALALVATLSMAGIPPLNGFLSKELMLEQAAHAGTPVALAALFGAALSVAYCLRFLAGTFLGPERADYPHTPHDPGPGLWAAPALLVAVVIATGLFPMLLAPLAAAAAAAVTDVPQHLHLALWHGLGPAALWMSLGAIGLGLTLWGGWPRLSLLPAMPEAKTIYDLKIAALVALSRSVNRLVDHGRLAPPLAIASLTILDVGLWAFLTGSHTPGTRALTPLEPAPLAGFVLLVAATLGTVAFHRQRLLSLLLIGIAGLMISAFFAWAAAPDLALTQITVEVVTVLLMLLSLSFLPALTPAESRATRRLRDGLIAGTVGLGAAALTYGLLVRDFAFPTISAFHLANSKPGAGGTNAVNTIIVDFRGYDTYGEIIVLGIAALVIFALAEVLLAPGPANNRLLARRPDPARAGDRHPMMLVVVTRFLLPIALMVGVYIYLRGHNLPGGGFVAGLVVAIGFLLQYLASGHGWTEAHQRVNHHALIGAGVLVASATGIGAWLAGRPFLTSAYGYIHLPPLEEFEWATAAAFDLGVFLCVLGAVMLALASLSRLAQRGGERVAPRAHDVLSEEAEN</sequence>
<name>A0A8J7MMA3_9RHOB</name>
<accession>A0A8J7MMA3</accession>
<evidence type="ECO:0000256" key="10">
    <source>
        <dbReference type="RuleBase" id="RU000320"/>
    </source>
</evidence>
<feature type="transmembrane region" description="Helical" evidence="11">
    <location>
        <begin position="446"/>
        <end position="477"/>
    </location>
</feature>
<dbReference type="InterPro" id="IPR007182">
    <property type="entry name" value="MnhB"/>
</dbReference>
<feature type="transmembrane region" description="Helical" evidence="11">
    <location>
        <begin position="33"/>
        <end position="56"/>
    </location>
</feature>
<feature type="transmembrane region" description="Helical" evidence="11">
    <location>
        <begin position="886"/>
        <end position="913"/>
    </location>
</feature>
<evidence type="ECO:0000256" key="8">
    <source>
        <dbReference type="ARBA" id="ARBA00023065"/>
    </source>
</evidence>
<dbReference type="Pfam" id="PF13244">
    <property type="entry name" value="MbhD"/>
    <property type="match status" value="1"/>
</dbReference>
<dbReference type="PRINTS" id="PR01434">
    <property type="entry name" value="NADHDHGNASE5"/>
</dbReference>
<dbReference type="Pfam" id="PF00361">
    <property type="entry name" value="Proton_antipo_M"/>
    <property type="match status" value="1"/>
</dbReference>
<keyword evidence="3" id="KW-0813">Transport</keyword>
<dbReference type="PANTHER" id="PTHR43373">
    <property type="entry name" value="NA(+)/H(+) ANTIPORTER SUBUNIT"/>
    <property type="match status" value="1"/>
</dbReference>
<evidence type="ECO:0000256" key="5">
    <source>
        <dbReference type="ARBA" id="ARBA00022475"/>
    </source>
</evidence>
<dbReference type="InterPro" id="IPR025383">
    <property type="entry name" value="MrpA_C/MbhD"/>
</dbReference>
<evidence type="ECO:0000256" key="11">
    <source>
        <dbReference type="SAM" id="Phobius"/>
    </source>
</evidence>
<feature type="transmembrane region" description="Helical" evidence="11">
    <location>
        <begin position="811"/>
        <end position="831"/>
    </location>
</feature>
<dbReference type="InterPro" id="IPR001750">
    <property type="entry name" value="ND/Mrp_TM"/>
</dbReference>
<keyword evidence="9 11" id="KW-0472">Membrane</keyword>
<feature type="transmembrane region" description="Helical" evidence="11">
    <location>
        <begin position="270"/>
        <end position="291"/>
    </location>
</feature>
<dbReference type="InterPro" id="IPR046806">
    <property type="entry name" value="MrpA_C/MbhE"/>
</dbReference>
<dbReference type="GO" id="GO:0005886">
    <property type="term" value="C:plasma membrane"/>
    <property type="evidence" value="ECO:0007669"/>
    <property type="project" value="UniProtKB-SubCell"/>
</dbReference>
<keyword evidence="6 10" id="KW-0812">Transmembrane</keyword>
<reference evidence="17" key="1">
    <citation type="submission" date="2021-01" db="EMBL/GenBank/DDBJ databases">
        <title>Genome seq and assembly of Tabrizicola sp. KVB23.</title>
        <authorList>
            <person name="Chhetri G."/>
        </authorList>
    </citation>
    <scope>NUCLEOTIDE SEQUENCE</scope>
    <source>
        <strain evidence="17">KVB23</strain>
    </source>
</reference>
<keyword evidence="5" id="KW-1003">Cell membrane</keyword>
<evidence type="ECO:0000256" key="6">
    <source>
        <dbReference type="ARBA" id="ARBA00022692"/>
    </source>
</evidence>
<keyword evidence="18" id="KW-1185">Reference proteome</keyword>
<evidence type="ECO:0000259" key="16">
    <source>
        <dbReference type="Pfam" id="PF20501"/>
    </source>
</evidence>
<evidence type="ECO:0000259" key="13">
    <source>
        <dbReference type="Pfam" id="PF00662"/>
    </source>
</evidence>
<feature type="transmembrane region" description="Helical" evidence="11">
    <location>
        <begin position="594"/>
        <end position="611"/>
    </location>
</feature>
<dbReference type="EMBL" id="JAESVP010000001">
    <property type="protein sequence ID" value="MBL4926772.1"/>
    <property type="molecule type" value="Genomic_DNA"/>
</dbReference>
<feature type="transmembrane region" description="Helical" evidence="11">
    <location>
        <begin position="680"/>
        <end position="697"/>
    </location>
</feature>
<evidence type="ECO:0000256" key="1">
    <source>
        <dbReference type="ARBA" id="ARBA00002378"/>
    </source>
</evidence>
<comment type="subcellular location">
    <subcellularLocation>
        <location evidence="2">Cell membrane</location>
        <topology evidence="2">Multi-pass membrane protein</topology>
    </subcellularLocation>
    <subcellularLocation>
        <location evidence="10">Membrane</location>
        <topology evidence="10">Multi-pass membrane protein</topology>
    </subcellularLocation>
</comment>
<comment type="function">
    <text evidence="1">NDH-1 shuttles electrons from NADH, via FMN and iron-sulfur (Fe-S) centers, to quinones in the respiratory chain. The immediate electron acceptor for the enzyme in this species is believed to be ubiquinone. Couples the redox reaction to proton translocation (for every two electrons transferred, four hydrogen ions are translocated across the cytoplasmic membrane), and thus conserves the redox energy in a proton gradient.</text>
</comment>
<feature type="domain" description="Na+/H+ antiporter MnhB subunit-related protein" evidence="14">
    <location>
        <begin position="785"/>
        <end position="907"/>
    </location>
</feature>